<protein>
    <submittedName>
        <fullName evidence="1">Uncharacterized protein</fullName>
    </submittedName>
</protein>
<reference evidence="1" key="1">
    <citation type="journal article" date="2023" name="GigaByte">
        <title>Genome assembly of the bearded iris, Iris pallida Lam.</title>
        <authorList>
            <person name="Bruccoleri R.E."/>
            <person name="Oakeley E.J."/>
            <person name="Faust A.M.E."/>
            <person name="Altorfer M."/>
            <person name="Dessus-Babus S."/>
            <person name="Burckhardt D."/>
            <person name="Oertli M."/>
            <person name="Naumann U."/>
            <person name="Petersen F."/>
            <person name="Wong J."/>
        </authorList>
    </citation>
    <scope>NUCLEOTIDE SEQUENCE</scope>
    <source>
        <strain evidence="1">GSM-AAB239-AS_SAM_17_03QT</strain>
    </source>
</reference>
<gene>
    <name evidence="1" type="ORF">M6B38_163590</name>
</gene>
<evidence type="ECO:0000313" key="1">
    <source>
        <dbReference type="EMBL" id="KAJ6809134.1"/>
    </source>
</evidence>
<comment type="caution">
    <text evidence="1">The sequence shown here is derived from an EMBL/GenBank/DDBJ whole genome shotgun (WGS) entry which is preliminary data.</text>
</comment>
<accession>A0AAX6EYK5</accession>
<name>A0AAX6EYK5_IRIPA</name>
<reference evidence="1" key="2">
    <citation type="submission" date="2023-04" db="EMBL/GenBank/DDBJ databases">
        <authorList>
            <person name="Bruccoleri R.E."/>
            <person name="Oakeley E.J."/>
            <person name="Faust A.-M."/>
            <person name="Dessus-Babus S."/>
            <person name="Altorfer M."/>
            <person name="Burckhardt D."/>
            <person name="Oertli M."/>
            <person name="Naumann U."/>
            <person name="Petersen F."/>
            <person name="Wong J."/>
        </authorList>
    </citation>
    <scope>NUCLEOTIDE SEQUENCE</scope>
    <source>
        <strain evidence="1">GSM-AAB239-AS_SAM_17_03QT</strain>
        <tissue evidence="1">Leaf</tissue>
    </source>
</reference>
<dbReference type="EMBL" id="JANAVB010033086">
    <property type="protein sequence ID" value="KAJ6809134.1"/>
    <property type="molecule type" value="Genomic_DNA"/>
</dbReference>
<dbReference type="AlphaFoldDB" id="A0AAX6EYK5"/>
<proteinExistence type="predicted"/>
<evidence type="ECO:0000313" key="2">
    <source>
        <dbReference type="Proteomes" id="UP001140949"/>
    </source>
</evidence>
<sequence>MRSGETVSRVVNKVLLSLLRCQALLLKRPEPILKIARMIIENISRIVLVSLMGLISRSMCKRVIYLGTVQEKMKLRQMSWEFALQTCNLFMYYLDGRVPQLILGFSEMLFLGETGWWSLEVITIYVMLGIATVKDF</sequence>
<keyword evidence="2" id="KW-1185">Reference proteome</keyword>
<organism evidence="1 2">
    <name type="scientific">Iris pallida</name>
    <name type="common">Sweet iris</name>
    <dbReference type="NCBI Taxonomy" id="29817"/>
    <lineage>
        <taxon>Eukaryota</taxon>
        <taxon>Viridiplantae</taxon>
        <taxon>Streptophyta</taxon>
        <taxon>Embryophyta</taxon>
        <taxon>Tracheophyta</taxon>
        <taxon>Spermatophyta</taxon>
        <taxon>Magnoliopsida</taxon>
        <taxon>Liliopsida</taxon>
        <taxon>Asparagales</taxon>
        <taxon>Iridaceae</taxon>
        <taxon>Iridoideae</taxon>
        <taxon>Irideae</taxon>
        <taxon>Iris</taxon>
    </lineage>
</organism>
<dbReference type="Proteomes" id="UP001140949">
    <property type="component" value="Unassembled WGS sequence"/>
</dbReference>